<evidence type="ECO:0000313" key="19">
    <source>
        <dbReference type="EMBL" id="RWS17097.1"/>
    </source>
</evidence>
<evidence type="ECO:0000256" key="17">
    <source>
        <dbReference type="SAM" id="Phobius"/>
    </source>
</evidence>
<comment type="similarity">
    <text evidence="5">Belongs to the TMTC family.</text>
</comment>
<comment type="pathway">
    <text evidence="4">Protein modification; protein glycosylation.</text>
</comment>
<dbReference type="STRING" id="1965070.A0A443RPC2"/>
<dbReference type="UniPathway" id="UPA00378"/>
<dbReference type="SUPFAM" id="SSF48452">
    <property type="entry name" value="TPR-like"/>
    <property type="match status" value="1"/>
</dbReference>
<feature type="repeat" description="TPR" evidence="16">
    <location>
        <begin position="199"/>
        <end position="232"/>
    </location>
</feature>
<dbReference type="GO" id="GO:0016020">
    <property type="term" value="C:membrane"/>
    <property type="evidence" value="ECO:0007669"/>
    <property type="project" value="UniProtKB-SubCell"/>
</dbReference>
<keyword evidence="20" id="KW-1185">Reference proteome</keyword>
<comment type="function">
    <text evidence="1">Transfers mannosyl residues to the hydroxyl group of serine or threonine residues.</text>
</comment>
<dbReference type="GO" id="GO:0004169">
    <property type="term" value="F:dolichyl-phosphate-mannose-protein mannosyltransferase activity"/>
    <property type="evidence" value="ECO:0007669"/>
    <property type="project" value="UniProtKB-EC"/>
</dbReference>
<evidence type="ECO:0000256" key="2">
    <source>
        <dbReference type="ARBA" id="ARBA00004141"/>
    </source>
</evidence>
<feature type="repeat" description="TPR" evidence="16">
    <location>
        <begin position="300"/>
        <end position="333"/>
    </location>
</feature>
<dbReference type="InterPro" id="IPR013618">
    <property type="entry name" value="TMTC_DUF1736"/>
</dbReference>
<dbReference type="Gene3D" id="1.25.40.10">
    <property type="entry name" value="Tetratricopeptide repeat domain"/>
    <property type="match status" value="2"/>
</dbReference>
<feature type="transmembrane region" description="Helical" evidence="17">
    <location>
        <begin position="154"/>
        <end position="180"/>
    </location>
</feature>
<evidence type="ECO:0000256" key="12">
    <source>
        <dbReference type="ARBA" id="ARBA00022989"/>
    </source>
</evidence>
<evidence type="ECO:0000256" key="9">
    <source>
        <dbReference type="ARBA" id="ARBA00022737"/>
    </source>
</evidence>
<keyword evidence="10 16" id="KW-0802">TPR repeat</keyword>
<keyword evidence="13 17" id="KW-0472">Membrane</keyword>
<feature type="transmembrane region" description="Helical" evidence="17">
    <location>
        <begin position="65"/>
        <end position="88"/>
    </location>
</feature>
<comment type="caution">
    <text evidence="19">The sequence shown here is derived from an EMBL/GenBank/DDBJ whole genome shotgun (WGS) entry which is preliminary data.</text>
</comment>
<evidence type="ECO:0000256" key="6">
    <source>
        <dbReference type="ARBA" id="ARBA00012839"/>
    </source>
</evidence>
<feature type="repeat" description="TPR" evidence="16">
    <location>
        <begin position="266"/>
        <end position="299"/>
    </location>
</feature>
<reference evidence="19 20" key="1">
    <citation type="journal article" date="2018" name="Gigascience">
        <title>Genomes of trombidid mites reveal novel predicted allergens and laterally-transferred genes associated with secondary metabolism.</title>
        <authorList>
            <person name="Dong X."/>
            <person name="Chaisiri K."/>
            <person name="Xia D."/>
            <person name="Armstrong S.D."/>
            <person name="Fang Y."/>
            <person name="Donnelly M.J."/>
            <person name="Kadowaki T."/>
            <person name="McGarry J.W."/>
            <person name="Darby A.C."/>
            <person name="Makepeace B.L."/>
        </authorList>
    </citation>
    <scope>NUCLEOTIDE SEQUENCE [LARGE SCALE GENOMIC DNA]</scope>
    <source>
        <strain evidence="19">UoL-WK</strain>
    </source>
</reference>
<feature type="repeat" description="TPR" evidence="16">
    <location>
        <begin position="334"/>
        <end position="367"/>
    </location>
</feature>
<keyword evidence="7" id="KW-0808">Transferase</keyword>
<feature type="transmembrane region" description="Helical" evidence="17">
    <location>
        <begin position="113"/>
        <end position="133"/>
    </location>
</feature>
<evidence type="ECO:0000256" key="7">
    <source>
        <dbReference type="ARBA" id="ARBA00022679"/>
    </source>
</evidence>
<keyword evidence="11" id="KW-0256">Endoplasmic reticulum</keyword>
<feature type="domain" description="DUF1736" evidence="18">
    <location>
        <begin position="95"/>
        <end position="149"/>
    </location>
</feature>
<keyword evidence="8 17" id="KW-0812">Transmembrane</keyword>
<dbReference type="Pfam" id="PF13431">
    <property type="entry name" value="TPR_17"/>
    <property type="match status" value="1"/>
</dbReference>
<dbReference type="PANTHER" id="PTHR44809:SF1">
    <property type="entry name" value="PROTEIN O-MANNOSYL-TRANSFERASE TMTC1"/>
    <property type="match status" value="1"/>
</dbReference>
<keyword evidence="12 17" id="KW-1133">Transmembrane helix</keyword>
<evidence type="ECO:0000256" key="3">
    <source>
        <dbReference type="ARBA" id="ARBA00004240"/>
    </source>
</evidence>
<evidence type="ECO:0000256" key="16">
    <source>
        <dbReference type="PROSITE-ProRule" id="PRU00339"/>
    </source>
</evidence>
<dbReference type="InterPro" id="IPR052943">
    <property type="entry name" value="TMTC_O-mannosyl-trnsfr"/>
</dbReference>
<keyword evidence="9" id="KW-0677">Repeat</keyword>
<evidence type="ECO:0000256" key="11">
    <source>
        <dbReference type="ARBA" id="ARBA00022824"/>
    </source>
</evidence>
<name>A0A443RPC2_9ACAR</name>
<dbReference type="Pfam" id="PF14559">
    <property type="entry name" value="TPR_19"/>
    <property type="match status" value="1"/>
</dbReference>
<dbReference type="PANTHER" id="PTHR44809">
    <property type="match status" value="1"/>
</dbReference>
<dbReference type="GO" id="GO:0005783">
    <property type="term" value="C:endoplasmic reticulum"/>
    <property type="evidence" value="ECO:0007669"/>
    <property type="project" value="UniProtKB-SubCell"/>
</dbReference>
<dbReference type="PROSITE" id="PS50293">
    <property type="entry name" value="TPR_REGION"/>
    <property type="match status" value="1"/>
</dbReference>
<evidence type="ECO:0000256" key="1">
    <source>
        <dbReference type="ARBA" id="ARBA00003582"/>
    </source>
</evidence>
<evidence type="ECO:0000256" key="4">
    <source>
        <dbReference type="ARBA" id="ARBA00004922"/>
    </source>
</evidence>
<sequence length="395" mass="45104">MVSEDISAALALLSKETGIAVLPICIVYYIFKSSQRSYGHKRERDVNQNDYNYGKEEEERCNSNLAYYFWLYGPLIAPVITLIALLWFRIRMLHGSLPYFTSQDNPASFEEAFLTRFLTFSYLIAFNLQLLLMPNNLSYDWQMGSIPLCCERRTVFVGICFLVFPFIPASNLFVTVGFVVAERVLYVSRSGLESVPANAKIHYNYANLQKDLGNIEKAIHHYRTALSLWPTHESSHNNLGTLLLNADEAEAERHFKEALRINPYHPRPYFNLANLYSKKGLSTKAINLLKRSIELDPNFAEPYSSLASLYAEKGFNEDANILHLKALEIEPKNADLVNNYGAFLQKTGNSEEAIKQYVKALQIQPEHTIALSNLQQITKFNNLLDSNHKPLRNNS</sequence>
<dbReference type="OrthoDB" id="10032188at2759"/>
<dbReference type="EC" id="2.4.1.109" evidence="6"/>
<accession>A0A443RPC2</accession>
<dbReference type="PROSITE" id="PS50005">
    <property type="entry name" value="TPR"/>
    <property type="match status" value="4"/>
</dbReference>
<evidence type="ECO:0000256" key="15">
    <source>
        <dbReference type="ARBA" id="ARBA00045102"/>
    </source>
</evidence>
<evidence type="ECO:0000256" key="13">
    <source>
        <dbReference type="ARBA" id="ARBA00023136"/>
    </source>
</evidence>
<dbReference type="EMBL" id="NCKU01000119">
    <property type="protein sequence ID" value="RWS17097.1"/>
    <property type="molecule type" value="Genomic_DNA"/>
</dbReference>
<comment type="catalytic activity">
    <reaction evidence="14">
        <text>a di-trans,poly-cis-dolichyl beta-D-mannosyl phosphate + L-threonyl-[protein] = 3-O-(alpha-D-mannosyl)-L-threonyl-[protein] + a di-trans,poly-cis-dolichyl phosphate + H(+)</text>
        <dbReference type="Rhea" id="RHEA:53396"/>
        <dbReference type="Rhea" id="RHEA-COMP:11060"/>
        <dbReference type="Rhea" id="RHEA-COMP:13547"/>
        <dbReference type="Rhea" id="RHEA-COMP:19498"/>
        <dbReference type="Rhea" id="RHEA-COMP:19501"/>
        <dbReference type="ChEBI" id="CHEBI:15378"/>
        <dbReference type="ChEBI" id="CHEBI:30013"/>
        <dbReference type="ChEBI" id="CHEBI:57683"/>
        <dbReference type="ChEBI" id="CHEBI:58211"/>
        <dbReference type="ChEBI" id="CHEBI:137323"/>
        <dbReference type="EC" id="2.4.1.109"/>
    </reaction>
</comment>
<dbReference type="InterPro" id="IPR011990">
    <property type="entry name" value="TPR-like_helical_dom_sf"/>
</dbReference>
<evidence type="ECO:0000259" key="18">
    <source>
        <dbReference type="Pfam" id="PF08409"/>
    </source>
</evidence>
<comment type="catalytic activity">
    <reaction evidence="15">
        <text>a di-trans,poly-cis-dolichyl beta-D-mannosyl phosphate + L-seryl-[protein] = 3-O-(alpha-D-mannosyl)-L-seryl-[protein] + a di-trans,poly-cis-dolichyl phosphate + H(+)</text>
        <dbReference type="Rhea" id="RHEA:17377"/>
        <dbReference type="Rhea" id="RHEA-COMP:9863"/>
        <dbReference type="Rhea" id="RHEA-COMP:13546"/>
        <dbReference type="Rhea" id="RHEA-COMP:19498"/>
        <dbReference type="Rhea" id="RHEA-COMP:19501"/>
        <dbReference type="ChEBI" id="CHEBI:15378"/>
        <dbReference type="ChEBI" id="CHEBI:29999"/>
        <dbReference type="ChEBI" id="CHEBI:57683"/>
        <dbReference type="ChEBI" id="CHEBI:58211"/>
        <dbReference type="ChEBI" id="CHEBI:137321"/>
        <dbReference type="EC" id="2.4.1.109"/>
    </reaction>
</comment>
<dbReference type="Pfam" id="PF13181">
    <property type="entry name" value="TPR_8"/>
    <property type="match status" value="1"/>
</dbReference>
<evidence type="ECO:0000256" key="14">
    <source>
        <dbReference type="ARBA" id="ARBA00045085"/>
    </source>
</evidence>
<organism evidence="19 20">
    <name type="scientific">Dinothrombium tinctorium</name>
    <dbReference type="NCBI Taxonomy" id="1965070"/>
    <lineage>
        <taxon>Eukaryota</taxon>
        <taxon>Metazoa</taxon>
        <taxon>Ecdysozoa</taxon>
        <taxon>Arthropoda</taxon>
        <taxon>Chelicerata</taxon>
        <taxon>Arachnida</taxon>
        <taxon>Acari</taxon>
        <taxon>Acariformes</taxon>
        <taxon>Trombidiformes</taxon>
        <taxon>Prostigmata</taxon>
        <taxon>Anystina</taxon>
        <taxon>Parasitengona</taxon>
        <taxon>Trombidioidea</taxon>
        <taxon>Trombidiidae</taxon>
        <taxon>Dinothrombium</taxon>
    </lineage>
</organism>
<dbReference type="SMART" id="SM00028">
    <property type="entry name" value="TPR"/>
    <property type="match status" value="5"/>
</dbReference>
<dbReference type="AlphaFoldDB" id="A0A443RPC2"/>
<feature type="transmembrane region" description="Helical" evidence="17">
    <location>
        <begin position="6"/>
        <end position="31"/>
    </location>
</feature>
<evidence type="ECO:0000256" key="8">
    <source>
        <dbReference type="ARBA" id="ARBA00022692"/>
    </source>
</evidence>
<evidence type="ECO:0000256" key="5">
    <source>
        <dbReference type="ARBA" id="ARBA00007882"/>
    </source>
</evidence>
<proteinExistence type="inferred from homology"/>
<evidence type="ECO:0000256" key="10">
    <source>
        <dbReference type="ARBA" id="ARBA00022803"/>
    </source>
</evidence>
<comment type="subcellular location">
    <subcellularLocation>
        <location evidence="3">Endoplasmic reticulum</location>
    </subcellularLocation>
    <subcellularLocation>
        <location evidence="2">Membrane</location>
        <topology evidence="2">Multi-pass membrane protein</topology>
    </subcellularLocation>
</comment>
<dbReference type="InterPro" id="IPR019734">
    <property type="entry name" value="TPR_rpt"/>
</dbReference>
<protein>
    <recommendedName>
        <fullName evidence="6">dolichyl-phosphate-mannose--protein mannosyltransferase</fullName>
        <ecNumber evidence="6">2.4.1.109</ecNumber>
    </recommendedName>
</protein>
<evidence type="ECO:0000313" key="20">
    <source>
        <dbReference type="Proteomes" id="UP000285301"/>
    </source>
</evidence>
<dbReference type="Proteomes" id="UP000285301">
    <property type="component" value="Unassembled WGS sequence"/>
</dbReference>
<gene>
    <name evidence="19" type="ORF">B4U79_05192</name>
</gene>
<dbReference type="Pfam" id="PF08409">
    <property type="entry name" value="TMTC_DUF1736"/>
    <property type="match status" value="1"/>
</dbReference>